<gene>
    <name evidence="2" type="ORF">BCR33DRAFT_445757</name>
</gene>
<feature type="region of interest" description="Disordered" evidence="1">
    <location>
        <begin position="1"/>
        <end position="91"/>
    </location>
</feature>
<protein>
    <submittedName>
        <fullName evidence="2">Uncharacterized protein</fullName>
    </submittedName>
</protein>
<feature type="compositionally biased region" description="Low complexity" evidence="1">
    <location>
        <begin position="11"/>
        <end position="41"/>
    </location>
</feature>
<evidence type="ECO:0000313" key="3">
    <source>
        <dbReference type="Proteomes" id="UP000193642"/>
    </source>
</evidence>
<feature type="compositionally biased region" description="Polar residues" evidence="1">
    <location>
        <begin position="42"/>
        <end position="64"/>
    </location>
</feature>
<feature type="compositionally biased region" description="Basic and acidic residues" evidence="1">
    <location>
        <begin position="82"/>
        <end position="91"/>
    </location>
</feature>
<keyword evidence="3" id="KW-1185">Reference proteome</keyword>
<evidence type="ECO:0000256" key="1">
    <source>
        <dbReference type="SAM" id="MobiDB-lite"/>
    </source>
</evidence>
<dbReference type="AlphaFoldDB" id="A0A1Y2BSP1"/>
<reference evidence="2 3" key="1">
    <citation type="submission" date="2016-07" db="EMBL/GenBank/DDBJ databases">
        <title>Pervasive Adenine N6-methylation of Active Genes in Fungi.</title>
        <authorList>
            <consortium name="DOE Joint Genome Institute"/>
            <person name="Mondo S.J."/>
            <person name="Dannebaum R.O."/>
            <person name="Kuo R.C."/>
            <person name="Labutti K."/>
            <person name="Haridas S."/>
            <person name="Kuo A."/>
            <person name="Salamov A."/>
            <person name="Ahrendt S.R."/>
            <person name="Lipzen A."/>
            <person name="Sullivan W."/>
            <person name="Andreopoulos W.B."/>
            <person name="Clum A."/>
            <person name="Lindquist E."/>
            <person name="Daum C."/>
            <person name="Ramamoorthy G.K."/>
            <person name="Gryganskyi A."/>
            <person name="Culley D."/>
            <person name="Magnuson J.K."/>
            <person name="James T.Y."/>
            <person name="O'Malley M.A."/>
            <person name="Stajich J.E."/>
            <person name="Spatafora J.W."/>
            <person name="Visel A."/>
            <person name="Grigoriev I.V."/>
        </authorList>
    </citation>
    <scope>NUCLEOTIDE SEQUENCE [LARGE SCALE GENOMIC DNA]</scope>
    <source>
        <strain evidence="2 3">JEL800</strain>
    </source>
</reference>
<dbReference type="Proteomes" id="UP000193642">
    <property type="component" value="Unassembled WGS sequence"/>
</dbReference>
<organism evidence="2 3">
    <name type="scientific">Rhizoclosmatium globosum</name>
    <dbReference type="NCBI Taxonomy" id="329046"/>
    <lineage>
        <taxon>Eukaryota</taxon>
        <taxon>Fungi</taxon>
        <taxon>Fungi incertae sedis</taxon>
        <taxon>Chytridiomycota</taxon>
        <taxon>Chytridiomycota incertae sedis</taxon>
        <taxon>Chytridiomycetes</taxon>
        <taxon>Chytridiales</taxon>
        <taxon>Chytriomycetaceae</taxon>
        <taxon>Rhizoclosmatium</taxon>
    </lineage>
</organism>
<evidence type="ECO:0000313" key="2">
    <source>
        <dbReference type="EMBL" id="ORY37771.1"/>
    </source>
</evidence>
<comment type="caution">
    <text evidence="2">The sequence shown here is derived from an EMBL/GenBank/DDBJ whole genome shotgun (WGS) entry which is preliminary data.</text>
</comment>
<sequence>MDLRPMGATGPTTSPDFLSPSSPSSAASPTSAASGATSPNSDRSTSPNQLGTSPKTDTSASATNLRLRKPLPEAAVANIDAKPAEVEKKTEPKEYRCVKDTRRMKILNSRWKWAILSSYWKNQHQIKSSGGMESIELGVQIMDRRDSFRQSV</sequence>
<proteinExistence type="predicted"/>
<accession>A0A1Y2BSP1</accession>
<dbReference type="EMBL" id="MCGO01000048">
    <property type="protein sequence ID" value="ORY37771.1"/>
    <property type="molecule type" value="Genomic_DNA"/>
</dbReference>
<name>A0A1Y2BSP1_9FUNG</name>